<evidence type="ECO:0000313" key="2">
    <source>
        <dbReference type="Proteomes" id="UP000256488"/>
    </source>
</evidence>
<evidence type="ECO:0000313" key="1">
    <source>
        <dbReference type="EMBL" id="RFA33624.1"/>
    </source>
</evidence>
<dbReference type="AlphaFoldDB" id="A0A3E0WKY8"/>
<accession>A0A3E0WKY8</accession>
<dbReference type="EMBL" id="NFZX01000034">
    <property type="protein sequence ID" value="RFA33624.1"/>
    <property type="molecule type" value="Genomic_DNA"/>
</dbReference>
<dbReference type="RefSeq" id="WP_116278917.1">
    <property type="nucleotide sequence ID" value="NZ_NFZX01000034.1"/>
</dbReference>
<protein>
    <submittedName>
        <fullName evidence="1">Uncharacterized protein</fullName>
    </submittedName>
</protein>
<name>A0A3E0WKY8_9BACI</name>
<organism evidence="1 2">
    <name type="scientific">Virgibacillus dokdonensis</name>
    <dbReference type="NCBI Taxonomy" id="302167"/>
    <lineage>
        <taxon>Bacteria</taxon>
        <taxon>Bacillati</taxon>
        <taxon>Bacillota</taxon>
        <taxon>Bacilli</taxon>
        <taxon>Bacillales</taxon>
        <taxon>Bacillaceae</taxon>
        <taxon>Virgibacillus</taxon>
    </lineage>
</organism>
<gene>
    <name evidence="1" type="ORF">CAI16_14210</name>
</gene>
<dbReference type="Proteomes" id="UP000256488">
    <property type="component" value="Unassembled WGS sequence"/>
</dbReference>
<sequence length="92" mass="11099">MVIKAIDPDVDHYEILQEETSRKRNYIRENRKAWLTEDPQNVIIKYREGIIGKLDLIRQYGVIIDFSTNTVLEKTTQQFREMLHKRSVAYWE</sequence>
<proteinExistence type="predicted"/>
<reference evidence="1 2" key="1">
    <citation type="submission" date="2017-05" db="EMBL/GenBank/DDBJ databases">
        <title>Virgibacillus sp. AK90 isolated from a saltern of Kakinada, India.</title>
        <authorList>
            <person name="Gupta V."/>
            <person name="Sidhu C."/>
            <person name="Korpole S."/>
            <person name="Pinnaka A.K."/>
        </authorList>
    </citation>
    <scope>NUCLEOTIDE SEQUENCE [LARGE SCALE GENOMIC DNA]</scope>
    <source>
        <strain evidence="1 2">AK90</strain>
    </source>
</reference>
<comment type="caution">
    <text evidence="1">The sequence shown here is derived from an EMBL/GenBank/DDBJ whole genome shotgun (WGS) entry which is preliminary data.</text>
</comment>